<dbReference type="RefSeq" id="WP_339095557.1">
    <property type="nucleotide sequence ID" value="NZ_CP149782.1"/>
</dbReference>
<gene>
    <name evidence="1" type="ORF">WDJ50_13235</name>
</gene>
<dbReference type="EMBL" id="CP149782">
    <property type="protein sequence ID" value="WYF44340.1"/>
    <property type="molecule type" value="Genomic_DNA"/>
</dbReference>
<evidence type="ECO:0000313" key="1">
    <source>
        <dbReference type="EMBL" id="WYF44340.1"/>
    </source>
</evidence>
<dbReference type="AlphaFoldDB" id="A0AAU6Q253"/>
<protein>
    <submittedName>
        <fullName evidence="1">Uncharacterized protein</fullName>
    </submittedName>
</protein>
<organism evidence="1">
    <name type="scientific">Deinococcus sp. VB142</name>
    <dbReference type="NCBI Taxonomy" id="3112952"/>
    <lineage>
        <taxon>Bacteria</taxon>
        <taxon>Thermotogati</taxon>
        <taxon>Deinococcota</taxon>
        <taxon>Deinococci</taxon>
        <taxon>Deinococcales</taxon>
        <taxon>Deinococcaceae</taxon>
        <taxon>Deinococcus</taxon>
    </lineage>
</organism>
<dbReference type="Gene3D" id="3.30.870.10">
    <property type="entry name" value="Endonuclease Chain A"/>
    <property type="match status" value="1"/>
</dbReference>
<accession>A0AAU6Q253</accession>
<name>A0AAU6Q253_9DEIO</name>
<sequence>MPKILDNIDLKLLDDLRHSMQTAYRADFCVGYFNLRGWKLIDDLVDQWSGQSEAKTRLIVGMNELPEGELRSSLSLLEKSDGLDNQTALLQRSIISYSFIVPTETASGILS</sequence>
<reference evidence="1" key="1">
    <citation type="submission" date="2024-03" db="EMBL/GenBank/DDBJ databases">
        <title>Deinococcus weizhi sp. nov., isolated from human skin.</title>
        <authorList>
            <person name="Wei Z."/>
            <person name="Tian F."/>
            <person name="Yang C."/>
            <person name="Xin L.T."/>
            <person name="Wen Z.J."/>
            <person name="Lan K.C."/>
            <person name="Yu L."/>
            <person name="Zhe W."/>
            <person name="Dan F.D."/>
            <person name="Jun W."/>
            <person name="Rui Z."/>
            <person name="Yong X.J."/>
            <person name="Ting Y."/>
            <person name="Wei X."/>
            <person name="Xu Z.G."/>
            <person name="Xin Z."/>
            <person name="Dong F.G."/>
            <person name="Ni X.M."/>
            <person name="Zheng M.G."/>
            <person name="Chun Y."/>
            <person name="Qian W.X."/>
        </authorList>
    </citation>
    <scope>NUCLEOTIDE SEQUENCE</scope>
    <source>
        <strain evidence="1">VB142</strain>
    </source>
</reference>
<proteinExistence type="predicted"/>